<reference evidence="2 3" key="1">
    <citation type="submission" date="2024-02" db="EMBL/GenBank/DDBJ databases">
        <title>De novo assembly and annotation of 12 fungi associated with fruit tree decline syndrome in Ontario, Canada.</title>
        <authorList>
            <person name="Sulman M."/>
            <person name="Ellouze W."/>
            <person name="Ilyukhin E."/>
        </authorList>
    </citation>
    <scope>NUCLEOTIDE SEQUENCE [LARGE SCALE GENOMIC DNA]</scope>
    <source>
        <strain evidence="2 3">M97-236</strain>
    </source>
</reference>
<evidence type="ECO:0000313" key="2">
    <source>
        <dbReference type="EMBL" id="KAL1592445.1"/>
    </source>
</evidence>
<evidence type="ECO:0000256" key="1">
    <source>
        <dbReference type="SAM" id="MobiDB-lite"/>
    </source>
</evidence>
<dbReference type="EMBL" id="JAKIXB020000047">
    <property type="protein sequence ID" value="KAL1592445.1"/>
    <property type="molecule type" value="Genomic_DNA"/>
</dbReference>
<accession>A0ABR3QJW8</accession>
<proteinExistence type="predicted"/>
<evidence type="ECO:0000313" key="3">
    <source>
        <dbReference type="Proteomes" id="UP001521222"/>
    </source>
</evidence>
<gene>
    <name evidence="2" type="ORF">SLS59_009798</name>
</gene>
<sequence length="441" mass="49199">MATVVASKATLTADQDPELNDKTHMKPDPVKVDITSLPTEDIEDVEPPSIEVSRTTLHIYFENGLCHKLVTPTVSPSQERRFGPTPKQQKERRIAKRLAKKARLIPAIEKDALTPPTVSDSDKETFFLHTPYLSFHLPPSVLFVGSTKYAPARPVALVHTGCFWRTYKIQLGPSLSLPGVIDPRGVVSWRHNGGSAKHLEEDERNYGGRALKGYKVRGWRLWGETGKAYVHGIRDKRRAGEVFDDPDVVVERDNEEGKVEEKVRADEVVHLTWRNPLSKQTRTYVFAFRGIEFQWKGTGTVRESKKCGWVLRFCHLKLVARVPLGDVEKTGQMDEMSEVCLGKYTSSIAAEKSGTLEVFDEAVLGFVEEYIPSLLGGKDSTEGEESVAGEEEDRIKTLKNGMFYQLIVATVICMANAEKEKRHTLIDLVIGILENAGNGGG</sequence>
<organism evidence="2 3">
    <name type="scientific">Nothophoma quercina</name>
    <dbReference type="NCBI Taxonomy" id="749835"/>
    <lineage>
        <taxon>Eukaryota</taxon>
        <taxon>Fungi</taxon>
        <taxon>Dikarya</taxon>
        <taxon>Ascomycota</taxon>
        <taxon>Pezizomycotina</taxon>
        <taxon>Dothideomycetes</taxon>
        <taxon>Pleosporomycetidae</taxon>
        <taxon>Pleosporales</taxon>
        <taxon>Pleosporineae</taxon>
        <taxon>Didymellaceae</taxon>
        <taxon>Nothophoma</taxon>
    </lineage>
</organism>
<name>A0ABR3QJW8_9PLEO</name>
<keyword evidence="3" id="KW-1185">Reference proteome</keyword>
<comment type="caution">
    <text evidence="2">The sequence shown here is derived from an EMBL/GenBank/DDBJ whole genome shotgun (WGS) entry which is preliminary data.</text>
</comment>
<feature type="compositionally biased region" description="Basic and acidic residues" evidence="1">
    <location>
        <begin position="19"/>
        <end position="31"/>
    </location>
</feature>
<dbReference type="Proteomes" id="UP001521222">
    <property type="component" value="Unassembled WGS sequence"/>
</dbReference>
<feature type="region of interest" description="Disordered" evidence="1">
    <location>
        <begin position="1"/>
        <end position="31"/>
    </location>
</feature>
<protein>
    <submittedName>
        <fullName evidence="2">Uncharacterized protein</fullName>
    </submittedName>
</protein>